<dbReference type="InterPro" id="IPR009057">
    <property type="entry name" value="Homeodomain-like_sf"/>
</dbReference>
<evidence type="ECO:0000313" key="7">
    <source>
        <dbReference type="Proteomes" id="UP000503339"/>
    </source>
</evidence>
<keyword evidence="3" id="KW-0804">Transcription</keyword>
<evidence type="ECO:0000256" key="3">
    <source>
        <dbReference type="ARBA" id="ARBA00023163"/>
    </source>
</evidence>
<evidence type="ECO:0000256" key="1">
    <source>
        <dbReference type="ARBA" id="ARBA00023015"/>
    </source>
</evidence>
<evidence type="ECO:0000259" key="5">
    <source>
        <dbReference type="PROSITE" id="PS50977"/>
    </source>
</evidence>
<evidence type="ECO:0000256" key="2">
    <source>
        <dbReference type="ARBA" id="ARBA00023125"/>
    </source>
</evidence>
<dbReference type="AlphaFoldDB" id="A0A6M7UBU4"/>
<dbReference type="GO" id="GO:0000976">
    <property type="term" value="F:transcription cis-regulatory region binding"/>
    <property type="evidence" value="ECO:0007669"/>
    <property type="project" value="TreeGrafter"/>
</dbReference>
<feature type="domain" description="HTH tetR-type" evidence="5">
    <location>
        <begin position="34"/>
        <end position="94"/>
    </location>
</feature>
<dbReference type="SUPFAM" id="SSF46689">
    <property type="entry name" value="Homeodomain-like"/>
    <property type="match status" value="1"/>
</dbReference>
<dbReference type="Pfam" id="PF00440">
    <property type="entry name" value="TetR_N"/>
    <property type="match status" value="1"/>
</dbReference>
<dbReference type="PANTHER" id="PTHR30055:SF234">
    <property type="entry name" value="HTH-TYPE TRANSCRIPTIONAL REGULATOR BETI"/>
    <property type="match status" value="1"/>
</dbReference>
<dbReference type="Proteomes" id="UP000503339">
    <property type="component" value="Chromosome"/>
</dbReference>
<dbReference type="Gene3D" id="1.10.357.10">
    <property type="entry name" value="Tetracycline Repressor, domain 2"/>
    <property type="match status" value="1"/>
</dbReference>
<dbReference type="InterPro" id="IPR050109">
    <property type="entry name" value="HTH-type_TetR-like_transc_reg"/>
</dbReference>
<dbReference type="GO" id="GO:0003700">
    <property type="term" value="F:DNA-binding transcription factor activity"/>
    <property type="evidence" value="ECO:0007669"/>
    <property type="project" value="TreeGrafter"/>
</dbReference>
<protein>
    <submittedName>
        <fullName evidence="6">TetR/AcrR family transcriptional regulator</fullName>
    </submittedName>
</protein>
<evidence type="ECO:0000256" key="4">
    <source>
        <dbReference type="PROSITE-ProRule" id="PRU00335"/>
    </source>
</evidence>
<dbReference type="RefSeq" id="WP_081294131.1">
    <property type="nucleotide sequence ID" value="NZ_CP033361.1"/>
</dbReference>
<reference evidence="6 7" key="1">
    <citation type="submission" date="2018-10" db="EMBL/GenBank/DDBJ databases">
        <authorList>
            <person name="Perry B.J."/>
            <person name="Sullivan J.T."/>
            <person name="Murphy R.J.T."/>
            <person name="Ramsay J.P."/>
            <person name="Ronson C.W."/>
        </authorList>
    </citation>
    <scope>NUCLEOTIDE SEQUENCE [LARGE SCALE GENOMIC DNA]</scope>
    <source>
        <strain evidence="6 7">NZP2014</strain>
    </source>
</reference>
<name>A0A6M7UBU4_9HYPH</name>
<organism evidence="6 7">
    <name type="scientific">Mesorhizobium erdmanii</name>
    <dbReference type="NCBI Taxonomy" id="1777866"/>
    <lineage>
        <taxon>Bacteria</taxon>
        <taxon>Pseudomonadati</taxon>
        <taxon>Pseudomonadota</taxon>
        <taxon>Alphaproteobacteria</taxon>
        <taxon>Hyphomicrobiales</taxon>
        <taxon>Phyllobacteriaceae</taxon>
        <taxon>Mesorhizobium</taxon>
    </lineage>
</organism>
<dbReference type="EMBL" id="CP033361">
    <property type="protein sequence ID" value="QKC74704.1"/>
    <property type="molecule type" value="Genomic_DNA"/>
</dbReference>
<feature type="DNA-binding region" description="H-T-H motif" evidence="4">
    <location>
        <begin position="57"/>
        <end position="76"/>
    </location>
</feature>
<evidence type="ECO:0000313" key="6">
    <source>
        <dbReference type="EMBL" id="QKC74704.1"/>
    </source>
</evidence>
<dbReference type="InterPro" id="IPR001647">
    <property type="entry name" value="HTH_TetR"/>
</dbReference>
<keyword evidence="7" id="KW-1185">Reference proteome</keyword>
<dbReference type="PANTHER" id="PTHR30055">
    <property type="entry name" value="HTH-TYPE TRANSCRIPTIONAL REGULATOR RUTR"/>
    <property type="match status" value="1"/>
</dbReference>
<gene>
    <name evidence="6" type="ORF">EB233_03415</name>
</gene>
<keyword evidence="2 4" id="KW-0238">DNA-binding</keyword>
<keyword evidence="1" id="KW-0805">Transcription regulation</keyword>
<accession>A0A6M7UBU4</accession>
<sequence length="216" mass="24247">MLQVKFNVIIADMKSTCAPIPRLYRQTSRAEATEETARQILAAFSESMREKWFDEVTLEDVAGRAGVNVRTVIRRFGGKDGLLEAFVDDFIPTVAVDRETPPGDVAAAIDRLYHIYETWGDSVIRNLAEEPRHPALKRLLDLGRGRHRAITAATYAPWLDRLPPPDRMRTLDALVAATDVYVWKLARRDMGRSRGEATQIMLTLVRAVLTQASSLA</sequence>
<proteinExistence type="predicted"/>
<dbReference type="KEGG" id="merd:EB233_03415"/>
<dbReference type="PROSITE" id="PS50977">
    <property type="entry name" value="HTH_TETR_2"/>
    <property type="match status" value="1"/>
</dbReference>